<keyword evidence="5" id="KW-0143">Chaperone</keyword>
<evidence type="ECO:0000256" key="3">
    <source>
        <dbReference type="ARBA" id="ARBA00022840"/>
    </source>
</evidence>
<dbReference type="SUPFAM" id="SSF53067">
    <property type="entry name" value="Actin-like ATPase domain"/>
    <property type="match status" value="2"/>
</dbReference>
<feature type="region of interest" description="Disordered" evidence="6">
    <location>
        <begin position="35"/>
        <end position="54"/>
    </location>
</feature>
<keyword evidence="9" id="KW-1185">Reference proteome</keyword>
<dbReference type="GO" id="GO:0140662">
    <property type="term" value="F:ATP-dependent protein folding chaperone"/>
    <property type="evidence" value="ECO:0007669"/>
    <property type="project" value="InterPro"/>
</dbReference>
<evidence type="ECO:0000256" key="5">
    <source>
        <dbReference type="ARBA" id="ARBA00023186"/>
    </source>
</evidence>
<feature type="compositionally biased region" description="Low complexity" evidence="6">
    <location>
        <begin position="326"/>
        <end position="364"/>
    </location>
</feature>
<evidence type="ECO:0000313" key="8">
    <source>
        <dbReference type="EMBL" id="GIJ73728.1"/>
    </source>
</evidence>
<sequence>MLRWPDGRIRPLLFDGSPLLSSAVLLGADGSLHTGRDAAHLGRGNPERLEPNPKRRVDDDVVLLGSAEVPVRDLLGAVLARVAQEANRVAGRFGELTITHPAAWGARRCALLVEAAERVGLGRPRLVPEPVAAATYFAHTMSASVPVGSRVVVYDLGAGTCDVTVLRRQPHGFDVIASDGLNDVGGLDVDAAIVAFLEATYGALWSDAVSRRQVWDEVRNAKEMLSRTSGTVIAIPTLGKEAPLGREQFDGLVAPVLRPTVALTRSLIRDTGTGPAAVVLVGGASRIPLVATMLTEATGLPPIVIEQPELVVAEGALHLPPAAGAAAHVSAPPAGPGQVSGPPSGPMSGPISGPISGPLSGPVPAAWSGPATPVSGVAGPAGPVSGAFGPPPFGGQGPPPPFGGQGPPPPPGPRPPGPRSRSGLPLVLSIVGIVLVLVIAGVVGAVVVLTDDDGPGGANPANPTAGTTRTTPAGNGNGNGNGNNGANAAAKYDATKLPENLCQSIDLGALATQFDGQVSEPTANRQLTTTVSVLTCTISRQKGSTAILTLLAMANVYGDPKLAVDYQKTALDNAKLNDASTQVLDGVGDEAFVTRTSGINNATTAALTLEMREANLRWTVYLTASKFSGGGWTDQERARFSTDLAAVVKASHAKYTKS</sequence>
<gene>
    <name evidence="8" type="ORF">Voc01_086450</name>
</gene>
<dbReference type="Pfam" id="PF00012">
    <property type="entry name" value="HSP70"/>
    <property type="match status" value="1"/>
</dbReference>
<dbReference type="InterPro" id="IPR018181">
    <property type="entry name" value="Heat_shock_70_CS"/>
</dbReference>
<protein>
    <recommendedName>
        <fullName evidence="10">Molecular chaperone</fullName>
    </recommendedName>
</protein>
<keyword evidence="7" id="KW-0472">Membrane</keyword>
<evidence type="ECO:0000313" key="9">
    <source>
        <dbReference type="Proteomes" id="UP000635606"/>
    </source>
</evidence>
<dbReference type="AlphaFoldDB" id="A0A8J4A2Q3"/>
<keyword evidence="4" id="KW-0346">Stress response</keyword>
<keyword evidence="7" id="KW-0812">Transmembrane</keyword>
<evidence type="ECO:0000256" key="2">
    <source>
        <dbReference type="ARBA" id="ARBA00022741"/>
    </source>
</evidence>
<dbReference type="InterPro" id="IPR043129">
    <property type="entry name" value="ATPase_NBD"/>
</dbReference>
<organism evidence="8 9">
    <name type="scientific">Virgisporangium ochraceum</name>
    <dbReference type="NCBI Taxonomy" id="65505"/>
    <lineage>
        <taxon>Bacteria</taxon>
        <taxon>Bacillati</taxon>
        <taxon>Actinomycetota</taxon>
        <taxon>Actinomycetes</taxon>
        <taxon>Micromonosporales</taxon>
        <taxon>Micromonosporaceae</taxon>
        <taxon>Virgisporangium</taxon>
    </lineage>
</organism>
<feature type="region of interest" description="Disordered" evidence="6">
    <location>
        <begin position="326"/>
        <end position="420"/>
    </location>
</feature>
<evidence type="ECO:0000256" key="7">
    <source>
        <dbReference type="SAM" id="Phobius"/>
    </source>
</evidence>
<feature type="compositionally biased region" description="Low complexity" evidence="6">
    <location>
        <begin position="373"/>
        <end position="388"/>
    </location>
</feature>
<dbReference type="Proteomes" id="UP000635606">
    <property type="component" value="Unassembled WGS sequence"/>
</dbReference>
<evidence type="ECO:0000256" key="4">
    <source>
        <dbReference type="ARBA" id="ARBA00023016"/>
    </source>
</evidence>
<evidence type="ECO:0000256" key="1">
    <source>
        <dbReference type="ARBA" id="ARBA00007381"/>
    </source>
</evidence>
<dbReference type="InterPro" id="IPR013126">
    <property type="entry name" value="Hsp_70_fam"/>
</dbReference>
<name>A0A8J4A2Q3_9ACTN</name>
<dbReference type="EMBL" id="BOPH01000124">
    <property type="protein sequence ID" value="GIJ73728.1"/>
    <property type="molecule type" value="Genomic_DNA"/>
</dbReference>
<evidence type="ECO:0008006" key="10">
    <source>
        <dbReference type="Google" id="ProtNLM"/>
    </source>
</evidence>
<proteinExistence type="inferred from homology"/>
<dbReference type="GO" id="GO:0005524">
    <property type="term" value="F:ATP binding"/>
    <property type="evidence" value="ECO:0007669"/>
    <property type="project" value="UniProtKB-KW"/>
</dbReference>
<comment type="caution">
    <text evidence="8">The sequence shown here is derived from an EMBL/GenBank/DDBJ whole genome shotgun (WGS) entry which is preliminary data.</text>
</comment>
<feature type="region of interest" description="Disordered" evidence="6">
    <location>
        <begin position="451"/>
        <end position="482"/>
    </location>
</feature>
<keyword evidence="3" id="KW-0067">ATP-binding</keyword>
<dbReference type="PANTHER" id="PTHR42749:SF1">
    <property type="entry name" value="CELL SHAPE-DETERMINING PROTEIN MREB"/>
    <property type="match status" value="1"/>
</dbReference>
<accession>A0A8J4A2Q3</accession>
<dbReference type="Gene3D" id="3.30.420.40">
    <property type="match status" value="2"/>
</dbReference>
<reference evidence="8" key="1">
    <citation type="submission" date="2021-01" db="EMBL/GenBank/DDBJ databases">
        <title>Whole genome shotgun sequence of Virgisporangium ochraceum NBRC 16418.</title>
        <authorList>
            <person name="Komaki H."/>
            <person name="Tamura T."/>
        </authorList>
    </citation>
    <scope>NUCLEOTIDE SEQUENCE</scope>
    <source>
        <strain evidence="8">NBRC 16418</strain>
    </source>
</reference>
<evidence type="ECO:0000256" key="6">
    <source>
        <dbReference type="SAM" id="MobiDB-lite"/>
    </source>
</evidence>
<feature type="compositionally biased region" description="Low complexity" evidence="6">
    <location>
        <begin position="458"/>
        <end position="474"/>
    </location>
</feature>
<feature type="compositionally biased region" description="Pro residues" evidence="6">
    <location>
        <begin position="389"/>
        <end position="418"/>
    </location>
</feature>
<dbReference type="PROSITE" id="PS01036">
    <property type="entry name" value="HSP70_3"/>
    <property type="match status" value="1"/>
</dbReference>
<keyword evidence="2" id="KW-0547">Nucleotide-binding</keyword>
<dbReference type="Gene3D" id="3.90.640.10">
    <property type="entry name" value="Actin, Chain A, domain 4"/>
    <property type="match status" value="1"/>
</dbReference>
<feature type="transmembrane region" description="Helical" evidence="7">
    <location>
        <begin position="424"/>
        <end position="449"/>
    </location>
</feature>
<dbReference type="PANTHER" id="PTHR42749">
    <property type="entry name" value="CELL SHAPE-DETERMINING PROTEIN MREB"/>
    <property type="match status" value="1"/>
</dbReference>
<comment type="similarity">
    <text evidence="1">Belongs to the heat shock protein 70 family.</text>
</comment>
<keyword evidence="7" id="KW-1133">Transmembrane helix</keyword>